<feature type="transmembrane region" description="Helical" evidence="7">
    <location>
        <begin position="435"/>
        <end position="455"/>
    </location>
</feature>
<organism evidence="9 10">
    <name type="scientific">Marssonina brunnea f. sp. multigermtubi (strain MB_m1)</name>
    <name type="common">Marssonina leaf spot fungus</name>
    <dbReference type="NCBI Taxonomy" id="1072389"/>
    <lineage>
        <taxon>Eukaryota</taxon>
        <taxon>Fungi</taxon>
        <taxon>Dikarya</taxon>
        <taxon>Ascomycota</taxon>
        <taxon>Pezizomycotina</taxon>
        <taxon>Leotiomycetes</taxon>
        <taxon>Helotiales</taxon>
        <taxon>Drepanopezizaceae</taxon>
        <taxon>Drepanopeziza</taxon>
    </lineage>
</organism>
<dbReference type="GO" id="GO:0016020">
    <property type="term" value="C:membrane"/>
    <property type="evidence" value="ECO:0007669"/>
    <property type="project" value="UniProtKB-SubCell"/>
</dbReference>
<feature type="transmembrane region" description="Helical" evidence="7">
    <location>
        <begin position="267"/>
        <end position="286"/>
    </location>
</feature>
<dbReference type="PANTHER" id="PTHR23511">
    <property type="entry name" value="SYNAPTIC VESICLE GLYCOPROTEIN 2"/>
    <property type="match status" value="1"/>
</dbReference>
<evidence type="ECO:0000256" key="2">
    <source>
        <dbReference type="ARBA" id="ARBA00022448"/>
    </source>
</evidence>
<keyword evidence="5 7" id="KW-0472">Membrane</keyword>
<dbReference type="Gene3D" id="1.20.1250.20">
    <property type="entry name" value="MFS general substrate transporter like domains"/>
    <property type="match status" value="1"/>
</dbReference>
<dbReference type="InParanoid" id="K1XY36"/>
<feature type="transmembrane region" description="Helical" evidence="7">
    <location>
        <begin position="128"/>
        <end position="148"/>
    </location>
</feature>
<feature type="transmembrane region" description="Helical" evidence="7">
    <location>
        <begin position="461"/>
        <end position="481"/>
    </location>
</feature>
<evidence type="ECO:0000313" key="10">
    <source>
        <dbReference type="Proteomes" id="UP000006753"/>
    </source>
</evidence>
<reference evidence="9 10" key="1">
    <citation type="journal article" date="2012" name="BMC Genomics">
        <title>Sequencing the genome of Marssonina brunnea reveals fungus-poplar co-evolution.</title>
        <authorList>
            <person name="Zhu S."/>
            <person name="Cao Y.-Z."/>
            <person name="Jiang C."/>
            <person name="Tan B.-Y."/>
            <person name="Wang Z."/>
            <person name="Feng S."/>
            <person name="Zhang L."/>
            <person name="Su X.-H."/>
            <person name="Brejova B."/>
            <person name="Vinar T."/>
            <person name="Xu M."/>
            <person name="Wang M.-X."/>
            <person name="Zhang S.-G."/>
            <person name="Huang M.-R."/>
            <person name="Wu R."/>
            <person name="Zhou Y."/>
        </authorList>
    </citation>
    <scope>NUCLEOTIDE SEQUENCE [LARGE SCALE GENOMIC DNA]</scope>
    <source>
        <strain evidence="9 10">MB_m1</strain>
    </source>
</reference>
<dbReference type="InterPro" id="IPR036259">
    <property type="entry name" value="MFS_trans_sf"/>
</dbReference>
<dbReference type="AlphaFoldDB" id="K1XY36"/>
<keyword evidence="4 7" id="KW-1133">Transmembrane helix</keyword>
<dbReference type="SUPFAM" id="SSF103473">
    <property type="entry name" value="MFS general substrate transporter"/>
    <property type="match status" value="1"/>
</dbReference>
<evidence type="ECO:0000256" key="7">
    <source>
        <dbReference type="SAM" id="Phobius"/>
    </source>
</evidence>
<evidence type="ECO:0000313" key="9">
    <source>
        <dbReference type="EMBL" id="EKD17704.1"/>
    </source>
</evidence>
<dbReference type="OMA" id="TWRNYTL"/>
<protein>
    <submittedName>
        <fullName evidence="9">Membrane transporter</fullName>
    </submittedName>
</protein>
<dbReference type="PROSITE" id="PS50850">
    <property type="entry name" value="MFS"/>
    <property type="match status" value="1"/>
</dbReference>
<evidence type="ECO:0000256" key="4">
    <source>
        <dbReference type="ARBA" id="ARBA00022989"/>
    </source>
</evidence>
<dbReference type="Proteomes" id="UP000006753">
    <property type="component" value="Unassembled WGS sequence"/>
</dbReference>
<dbReference type="eggNOG" id="KOG0253">
    <property type="taxonomic scope" value="Eukaryota"/>
</dbReference>
<feature type="transmembrane region" description="Helical" evidence="7">
    <location>
        <begin position="155"/>
        <end position="174"/>
    </location>
</feature>
<feature type="domain" description="Major facilitator superfamily (MFS) profile" evidence="8">
    <location>
        <begin position="89"/>
        <end position="546"/>
    </location>
</feature>
<dbReference type="GO" id="GO:0022857">
    <property type="term" value="F:transmembrane transporter activity"/>
    <property type="evidence" value="ECO:0007669"/>
    <property type="project" value="InterPro"/>
</dbReference>
<accession>K1XY36</accession>
<comment type="subcellular location">
    <subcellularLocation>
        <location evidence="1">Membrane</location>
        <topology evidence="1">Multi-pass membrane protein</topology>
    </subcellularLocation>
</comment>
<feature type="transmembrane region" description="Helical" evidence="7">
    <location>
        <begin position="360"/>
        <end position="385"/>
    </location>
</feature>
<dbReference type="Pfam" id="PF07690">
    <property type="entry name" value="MFS_1"/>
    <property type="match status" value="1"/>
</dbReference>
<evidence type="ECO:0000256" key="5">
    <source>
        <dbReference type="ARBA" id="ARBA00023136"/>
    </source>
</evidence>
<proteinExistence type="predicted"/>
<dbReference type="InterPro" id="IPR011701">
    <property type="entry name" value="MFS"/>
</dbReference>
<keyword evidence="3 7" id="KW-0812">Transmembrane</keyword>
<keyword evidence="2" id="KW-0813">Transport</keyword>
<feature type="transmembrane region" description="Helical" evidence="7">
    <location>
        <begin position="180"/>
        <end position="201"/>
    </location>
</feature>
<dbReference type="InterPro" id="IPR020846">
    <property type="entry name" value="MFS_dom"/>
</dbReference>
<name>K1XY36_MARBU</name>
<evidence type="ECO:0000259" key="8">
    <source>
        <dbReference type="PROSITE" id="PS50850"/>
    </source>
</evidence>
<dbReference type="EMBL" id="JH921435">
    <property type="protein sequence ID" value="EKD17704.1"/>
    <property type="molecule type" value="Genomic_DNA"/>
</dbReference>
<feature type="transmembrane region" description="Helical" evidence="7">
    <location>
        <begin position="213"/>
        <end position="236"/>
    </location>
</feature>
<dbReference type="OrthoDB" id="3936150at2759"/>
<evidence type="ECO:0000256" key="3">
    <source>
        <dbReference type="ARBA" id="ARBA00022692"/>
    </source>
</evidence>
<keyword evidence="10" id="KW-1185">Reference proteome</keyword>
<dbReference type="KEGG" id="mbe:MBM_04073"/>
<dbReference type="PANTHER" id="PTHR23511:SF4">
    <property type="entry name" value="MAJOR FACILITATOR SUPERFAMILY (MFS) PROFILE DOMAIN-CONTAINING PROTEIN"/>
    <property type="match status" value="1"/>
</dbReference>
<dbReference type="HOGENOM" id="CLU_001265_52_4_1"/>
<evidence type="ECO:0000256" key="6">
    <source>
        <dbReference type="SAM" id="MobiDB-lite"/>
    </source>
</evidence>
<gene>
    <name evidence="9" type="ORF">MBM_04073</name>
</gene>
<feature type="transmembrane region" description="Helical" evidence="7">
    <location>
        <begin position="522"/>
        <end position="543"/>
    </location>
</feature>
<feature type="region of interest" description="Disordered" evidence="6">
    <location>
        <begin position="1"/>
        <end position="27"/>
    </location>
</feature>
<evidence type="ECO:0000256" key="1">
    <source>
        <dbReference type="ARBA" id="ARBA00004141"/>
    </source>
</evidence>
<sequence>MPMTTRAFGGENNEYGEKSGFGGPDDLASVSNAEGRDLLAGQDIDPVLTAKMRIINDVRRLLQSQKPRAQGNMTDEAKAIDEIGWTPYHWRLFVLNGFGYAVDSQLLLLQSIIATQASYEFSPSYPRALTVAANFGMLVGALFWGLGADMVGRRLAFNLSLFICSISTIAAGAAPNWIALASMVAMVGFGGGGNLTMDMTVLVEYLPSNKQWVLAWLASWWGLGQAFAGFIAWGFLPRKKWNCRNPFDDNDIRASTCHKYDNVGWRYFMYTSGAMVFIMSIARVTVIRLQETPKYLLSEGKDAQLVADFQIMAIKYNRSCSITFDMLDACGAINSIRGPSKSSIPGLSVHFRGLFATHTLALSTSLIWLSWTLTGLAYPLFYLSLNSYLASRGADFGVASDFEKWRNYALVNISSIPGPMLAGYMCNRRLLGRKYTMVIGALTTTAFFFAFPQVRTQAQKVGFSCAMGFTYSVFYGTLYAYTAEVLPSAHRGTGHGVAVACNRAMGILSAVMATHADITTSVPIYVCAALYIAMAAVAIAFPLEPYGKRSS</sequence>
<dbReference type="CDD" id="cd17316">
    <property type="entry name" value="MFS_SV2_like"/>
    <property type="match status" value="1"/>
</dbReference>